<proteinExistence type="predicted"/>
<protein>
    <submittedName>
        <fullName evidence="2">Uncharacterized protein</fullName>
    </submittedName>
</protein>
<dbReference type="Proteomes" id="UP000318053">
    <property type="component" value="Unassembled WGS sequence"/>
</dbReference>
<sequence>MSESEFIAELTVVLDGQSDTARAQIPLLLASLPEPATRLDLQVFPAQDGDGFFTVRASVDGPNLYVINKAIDTYADLFDAKYTENGVQPPIPIVDCFDVDYPVNDIVVDCAANWLRTVWQSLGNIECRVPVVIVGNDGYGTVTPVELHSGAAA</sequence>
<evidence type="ECO:0000313" key="3">
    <source>
        <dbReference type="Proteomes" id="UP000318053"/>
    </source>
</evidence>
<evidence type="ECO:0000313" key="1">
    <source>
        <dbReference type="EMBL" id="TWT67589.1"/>
    </source>
</evidence>
<comment type="caution">
    <text evidence="2">The sequence shown here is derived from an EMBL/GenBank/DDBJ whole genome shotgun (WGS) entry which is preliminary data.</text>
</comment>
<dbReference type="EMBL" id="SJPK01000004">
    <property type="protein sequence ID" value="TWT67590.1"/>
    <property type="molecule type" value="Genomic_DNA"/>
</dbReference>
<evidence type="ECO:0000313" key="2">
    <source>
        <dbReference type="EMBL" id="TWT67590.1"/>
    </source>
</evidence>
<keyword evidence="3" id="KW-1185">Reference proteome</keyword>
<dbReference type="OrthoDB" id="1440810at2"/>
<dbReference type="EMBL" id="SJPK01000004">
    <property type="protein sequence ID" value="TWT67589.1"/>
    <property type="molecule type" value="Genomic_DNA"/>
</dbReference>
<dbReference type="AlphaFoldDB" id="A0A5C5XXB3"/>
<dbReference type="Pfam" id="PF19926">
    <property type="entry name" value="DUF6389"/>
    <property type="match status" value="1"/>
</dbReference>
<reference evidence="2 3" key="1">
    <citation type="submission" date="2019-02" db="EMBL/GenBank/DDBJ databases">
        <title>Deep-cultivation of Planctomycetes and their phenomic and genomic characterization uncovers novel biology.</title>
        <authorList>
            <person name="Wiegand S."/>
            <person name="Jogler M."/>
            <person name="Boedeker C."/>
            <person name="Pinto D."/>
            <person name="Vollmers J."/>
            <person name="Rivas-Marin E."/>
            <person name="Kohn T."/>
            <person name="Peeters S.H."/>
            <person name="Heuer A."/>
            <person name="Rast P."/>
            <person name="Oberbeckmann S."/>
            <person name="Bunk B."/>
            <person name="Jeske O."/>
            <person name="Meyerdierks A."/>
            <person name="Storesund J.E."/>
            <person name="Kallscheuer N."/>
            <person name="Luecker S."/>
            <person name="Lage O.M."/>
            <person name="Pohl T."/>
            <person name="Merkel B.J."/>
            <person name="Hornburger P."/>
            <person name="Mueller R.-W."/>
            <person name="Bruemmer F."/>
            <person name="Labrenz M."/>
            <person name="Spormann A.M."/>
            <person name="Op Den Camp H."/>
            <person name="Overmann J."/>
            <person name="Amann R."/>
            <person name="Jetten M.S.M."/>
            <person name="Mascher T."/>
            <person name="Medema M.H."/>
            <person name="Devos D.P."/>
            <person name="Kaster A.-K."/>
            <person name="Ovreas L."/>
            <person name="Rohde M."/>
            <person name="Galperin M.Y."/>
            <person name="Jogler C."/>
        </authorList>
    </citation>
    <scope>NUCLEOTIDE SEQUENCE [LARGE SCALE GENOMIC DNA]</scope>
    <source>
        <strain evidence="2 3">CA85</strain>
    </source>
</reference>
<dbReference type="InterPro" id="IPR045661">
    <property type="entry name" value="DUF6389"/>
</dbReference>
<name>A0A5C5XXB3_9BACT</name>
<gene>
    <name evidence="1" type="ORF">CA85_24420</name>
    <name evidence="2" type="ORF">CA85_24430</name>
</gene>
<dbReference type="RefSeq" id="WP_146391416.1">
    <property type="nucleotide sequence ID" value="NZ_SJPK01000004.1"/>
</dbReference>
<organism evidence="2 3">
    <name type="scientific">Allorhodopirellula solitaria</name>
    <dbReference type="NCBI Taxonomy" id="2527987"/>
    <lineage>
        <taxon>Bacteria</taxon>
        <taxon>Pseudomonadati</taxon>
        <taxon>Planctomycetota</taxon>
        <taxon>Planctomycetia</taxon>
        <taxon>Pirellulales</taxon>
        <taxon>Pirellulaceae</taxon>
        <taxon>Allorhodopirellula</taxon>
    </lineage>
</organism>
<accession>A0A5C5XXB3</accession>